<dbReference type="PANTHER" id="PTHR15323">
    <property type="entry name" value="D123 PROTEIN"/>
    <property type="match status" value="1"/>
</dbReference>
<protein>
    <submittedName>
        <fullName evidence="2">Uncharacterized protein</fullName>
    </submittedName>
</protein>
<dbReference type="InterPro" id="IPR009772">
    <property type="entry name" value="CDC123"/>
</dbReference>
<dbReference type="GO" id="GO:0005737">
    <property type="term" value="C:cytoplasm"/>
    <property type="evidence" value="ECO:0007669"/>
    <property type="project" value="TreeGrafter"/>
</dbReference>
<name>A0AAD4XEC3_9MAGN</name>
<evidence type="ECO:0000313" key="2">
    <source>
        <dbReference type="EMBL" id="KAI3903317.1"/>
    </source>
</evidence>
<reference evidence="2" key="1">
    <citation type="submission" date="2022-04" db="EMBL/GenBank/DDBJ databases">
        <title>A functionally conserved STORR gene fusion in Papaver species that diverged 16.8 million years ago.</title>
        <authorList>
            <person name="Catania T."/>
        </authorList>
    </citation>
    <scope>NUCLEOTIDE SEQUENCE</scope>
    <source>
        <strain evidence="2">S-188037</strain>
    </source>
</reference>
<proteinExistence type="inferred from homology"/>
<evidence type="ECO:0000313" key="3">
    <source>
        <dbReference type="Proteomes" id="UP001202328"/>
    </source>
</evidence>
<dbReference type="EMBL" id="JAJJMB010011222">
    <property type="protein sequence ID" value="KAI3903317.1"/>
    <property type="molecule type" value="Genomic_DNA"/>
</dbReference>
<evidence type="ECO:0000256" key="1">
    <source>
        <dbReference type="ARBA" id="ARBA00011047"/>
    </source>
</evidence>
<dbReference type="Proteomes" id="UP001202328">
    <property type="component" value="Unassembled WGS sequence"/>
</dbReference>
<comment type="similarity">
    <text evidence="1">Belongs to the CDC123 family.</text>
</comment>
<organism evidence="2 3">
    <name type="scientific">Papaver atlanticum</name>
    <dbReference type="NCBI Taxonomy" id="357466"/>
    <lineage>
        <taxon>Eukaryota</taxon>
        <taxon>Viridiplantae</taxon>
        <taxon>Streptophyta</taxon>
        <taxon>Embryophyta</taxon>
        <taxon>Tracheophyta</taxon>
        <taxon>Spermatophyta</taxon>
        <taxon>Magnoliopsida</taxon>
        <taxon>Ranunculales</taxon>
        <taxon>Papaveraceae</taxon>
        <taxon>Papaveroideae</taxon>
        <taxon>Papaver</taxon>
    </lineage>
</organism>
<gene>
    <name evidence="2" type="ORF">MKW98_031971</name>
</gene>
<dbReference type="AlphaFoldDB" id="A0AAD4XEC3"/>
<sequence>MEFRCFVSRGVLVGISQREVASFYPVLVEKKEDLKNSIQELFTENVQQVFESENYTFDVYVTLKGKIKIIDFNPWAPFTLPLLFDWEELEMSSVEEGDSVPFRIVDTRCGVRPGLKTAVPYDYLDTSPGSGWDQVFRNANEEPRMQSESHEAGA</sequence>
<dbReference type="Pfam" id="PF07065">
    <property type="entry name" value="D123"/>
    <property type="match status" value="1"/>
</dbReference>
<comment type="caution">
    <text evidence="2">The sequence shown here is derived from an EMBL/GenBank/DDBJ whole genome shotgun (WGS) entry which is preliminary data.</text>
</comment>
<keyword evidence="3" id="KW-1185">Reference proteome</keyword>
<accession>A0AAD4XEC3</accession>
<dbReference type="PANTHER" id="PTHR15323:SF6">
    <property type="entry name" value="CELL DIVISION CYCLE PROTEIN 123 HOMOLOG"/>
    <property type="match status" value="1"/>
</dbReference>